<organism evidence="8 9">
    <name type="scientific">Paractinoplanes pyxinae</name>
    <dbReference type="NCBI Taxonomy" id="2997416"/>
    <lineage>
        <taxon>Bacteria</taxon>
        <taxon>Bacillati</taxon>
        <taxon>Actinomycetota</taxon>
        <taxon>Actinomycetes</taxon>
        <taxon>Micromonosporales</taxon>
        <taxon>Micromonosporaceae</taxon>
        <taxon>Paractinoplanes</taxon>
    </lineage>
</organism>
<evidence type="ECO:0000256" key="1">
    <source>
        <dbReference type="ARBA" id="ARBA00022553"/>
    </source>
</evidence>
<dbReference type="EMBL" id="JAPNTZ010000006">
    <property type="protein sequence ID" value="MCY1140271.1"/>
    <property type="molecule type" value="Genomic_DNA"/>
</dbReference>
<dbReference type="PROSITE" id="PS50043">
    <property type="entry name" value="HTH_LUXR_2"/>
    <property type="match status" value="1"/>
</dbReference>
<dbReference type="PROSITE" id="PS50110">
    <property type="entry name" value="RESPONSE_REGULATORY"/>
    <property type="match status" value="1"/>
</dbReference>
<dbReference type="PANTHER" id="PTHR43214">
    <property type="entry name" value="TWO-COMPONENT RESPONSE REGULATOR"/>
    <property type="match status" value="1"/>
</dbReference>
<dbReference type="InterPro" id="IPR011006">
    <property type="entry name" value="CheY-like_superfamily"/>
</dbReference>
<dbReference type="SUPFAM" id="SSF52172">
    <property type="entry name" value="CheY-like"/>
    <property type="match status" value="1"/>
</dbReference>
<evidence type="ECO:0000259" key="6">
    <source>
        <dbReference type="PROSITE" id="PS50043"/>
    </source>
</evidence>
<protein>
    <submittedName>
        <fullName evidence="8">Response regulator transcription factor</fullName>
    </submittedName>
</protein>
<dbReference type="InterPro" id="IPR039420">
    <property type="entry name" value="WalR-like"/>
</dbReference>
<evidence type="ECO:0000313" key="9">
    <source>
        <dbReference type="Proteomes" id="UP001151002"/>
    </source>
</evidence>
<sequence length="239" mass="25535">MSEVADRAAVEAVSDGPAAPAVGAVSDVRVVVADDQVLVRGSFRLLIDHTPGLVCVGEAGTGREAVEVVRREEPDVVLMDVRMPEMDGIEATRQICQGFPPVASRVIMLTTFDLREYVVGALRAGAQGFLMKEALPGELIAGIKHVAAGGRLLALTAQGQLIDAYVEMPERQVTPLPHITGREREVLILVARGLSNDQIAADLGVSMSTVKTHINRLLAKFDGRDRSHLVIAAYEGGLR</sequence>
<dbReference type="CDD" id="cd06170">
    <property type="entry name" value="LuxR_C_like"/>
    <property type="match status" value="1"/>
</dbReference>
<keyword evidence="4" id="KW-0804">Transcription</keyword>
<dbReference type="Pfam" id="PF00072">
    <property type="entry name" value="Response_reg"/>
    <property type="match status" value="1"/>
</dbReference>
<dbReference type="InterPro" id="IPR001789">
    <property type="entry name" value="Sig_transdc_resp-reg_receiver"/>
</dbReference>
<name>A0ABT4B199_9ACTN</name>
<dbReference type="Pfam" id="PF00196">
    <property type="entry name" value="GerE"/>
    <property type="match status" value="1"/>
</dbReference>
<comment type="caution">
    <text evidence="8">The sequence shown here is derived from an EMBL/GenBank/DDBJ whole genome shotgun (WGS) entry which is preliminary data.</text>
</comment>
<dbReference type="CDD" id="cd17535">
    <property type="entry name" value="REC_NarL-like"/>
    <property type="match status" value="1"/>
</dbReference>
<dbReference type="PROSITE" id="PS00622">
    <property type="entry name" value="HTH_LUXR_1"/>
    <property type="match status" value="1"/>
</dbReference>
<evidence type="ECO:0000313" key="8">
    <source>
        <dbReference type="EMBL" id="MCY1140271.1"/>
    </source>
</evidence>
<feature type="domain" description="Response regulatory" evidence="7">
    <location>
        <begin position="29"/>
        <end position="147"/>
    </location>
</feature>
<feature type="domain" description="HTH luxR-type" evidence="6">
    <location>
        <begin position="172"/>
        <end position="237"/>
    </location>
</feature>
<dbReference type="InterPro" id="IPR058245">
    <property type="entry name" value="NreC/VraR/RcsB-like_REC"/>
</dbReference>
<feature type="modified residue" description="4-aspartylphosphate" evidence="5">
    <location>
        <position position="80"/>
    </location>
</feature>
<dbReference type="InterPro" id="IPR000792">
    <property type="entry name" value="Tscrpt_reg_LuxR_C"/>
</dbReference>
<evidence type="ECO:0000256" key="5">
    <source>
        <dbReference type="PROSITE-ProRule" id="PRU00169"/>
    </source>
</evidence>
<keyword evidence="2" id="KW-0805">Transcription regulation</keyword>
<dbReference type="SMART" id="SM00448">
    <property type="entry name" value="REC"/>
    <property type="match status" value="1"/>
</dbReference>
<proteinExistence type="predicted"/>
<gene>
    <name evidence="8" type="ORF">OWR29_19910</name>
</gene>
<evidence type="ECO:0000256" key="3">
    <source>
        <dbReference type="ARBA" id="ARBA00023125"/>
    </source>
</evidence>
<dbReference type="PANTHER" id="PTHR43214:SF24">
    <property type="entry name" value="TRANSCRIPTIONAL REGULATORY PROTEIN NARL-RELATED"/>
    <property type="match status" value="1"/>
</dbReference>
<dbReference type="Gene3D" id="3.40.50.2300">
    <property type="match status" value="1"/>
</dbReference>
<dbReference type="Proteomes" id="UP001151002">
    <property type="component" value="Unassembled WGS sequence"/>
</dbReference>
<dbReference type="InterPro" id="IPR016032">
    <property type="entry name" value="Sig_transdc_resp-reg_C-effctor"/>
</dbReference>
<reference evidence="8" key="1">
    <citation type="submission" date="2022-11" db="EMBL/GenBank/DDBJ databases">
        <authorList>
            <person name="Somphong A."/>
            <person name="Phongsopitanun W."/>
        </authorList>
    </citation>
    <scope>NUCLEOTIDE SEQUENCE</scope>
    <source>
        <strain evidence="8">Pm04-4</strain>
    </source>
</reference>
<evidence type="ECO:0000256" key="4">
    <source>
        <dbReference type="ARBA" id="ARBA00023163"/>
    </source>
</evidence>
<dbReference type="RefSeq" id="WP_267564415.1">
    <property type="nucleotide sequence ID" value="NZ_JAPNTZ010000006.1"/>
</dbReference>
<dbReference type="SMART" id="SM00421">
    <property type="entry name" value="HTH_LUXR"/>
    <property type="match status" value="1"/>
</dbReference>
<keyword evidence="3" id="KW-0238">DNA-binding</keyword>
<dbReference type="PRINTS" id="PR00038">
    <property type="entry name" value="HTHLUXR"/>
</dbReference>
<accession>A0ABT4B199</accession>
<dbReference type="SUPFAM" id="SSF46894">
    <property type="entry name" value="C-terminal effector domain of the bipartite response regulators"/>
    <property type="match status" value="1"/>
</dbReference>
<keyword evidence="1 5" id="KW-0597">Phosphoprotein</keyword>
<evidence type="ECO:0000256" key="2">
    <source>
        <dbReference type="ARBA" id="ARBA00023015"/>
    </source>
</evidence>
<keyword evidence="9" id="KW-1185">Reference proteome</keyword>
<evidence type="ECO:0000259" key="7">
    <source>
        <dbReference type="PROSITE" id="PS50110"/>
    </source>
</evidence>